<dbReference type="AlphaFoldDB" id="A0A7W3NW97"/>
<reference evidence="2 3" key="1">
    <citation type="submission" date="2020-08" db="EMBL/GenBank/DDBJ databases">
        <title>Sequencing the genomes of 1000 actinobacteria strains.</title>
        <authorList>
            <person name="Klenk H.-P."/>
        </authorList>
    </citation>
    <scope>NUCLEOTIDE SEQUENCE [LARGE SCALE GENOMIC DNA]</scope>
    <source>
        <strain evidence="2 3">DSM 41827</strain>
    </source>
</reference>
<name>A0A7W3NW97_STRMR</name>
<evidence type="ECO:0000256" key="1">
    <source>
        <dbReference type="SAM" id="MobiDB-lite"/>
    </source>
</evidence>
<keyword evidence="3" id="KW-1185">Reference proteome</keyword>
<dbReference type="EMBL" id="JACJIJ010000002">
    <property type="protein sequence ID" value="MBA9057879.1"/>
    <property type="molecule type" value="Genomic_DNA"/>
</dbReference>
<dbReference type="InterPro" id="IPR008775">
    <property type="entry name" value="Phytyl_CoA_dOase-like"/>
</dbReference>
<feature type="compositionally biased region" description="Pro residues" evidence="1">
    <location>
        <begin position="13"/>
        <end position="26"/>
    </location>
</feature>
<dbReference type="Gene3D" id="2.60.120.620">
    <property type="entry name" value="q2cbj1_9rhob like domain"/>
    <property type="match status" value="1"/>
</dbReference>
<accession>A0A7W3NW97</accession>
<dbReference type="Pfam" id="PF05721">
    <property type="entry name" value="PhyH"/>
    <property type="match status" value="1"/>
</dbReference>
<gene>
    <name evidence="2" type="ORF">HDA42_007057</name>
</gene>
<keyword evidence="2" id="KW-0223">Dioxygenase</keyword>
<organism evidence="2 3">
    <name type="scientific">Streptomyces murinus</name>
    <dbReference type="NCBI Taxonomy" id="33900"/>
    <lineage>
        <taxon>Bacteria</taxon>
        <taxon>Bacillati</taxon>
        <taxon>Actinomycetota</taxon>
        <taxon>Actinomycetes</taxon>
        <taxon>Kitasatosporales</taxon>
        <taxon>Streptomycetaceae</taxon>
        <taxon>Streptomyces</taxon>
    </lineage>
</organism>
<feature type="region of interest" description="Disordered" evidence="1">
    <location>
        <begin position="1"/>
        <end position="28"/>
    </location>
</feature>
<protein>
    <submittedName>
        <fullName evidence="2">Ectoine hydroxylase-related dioxygenase (Phytanoyl-CoA dioxygenase family)</fullName>
    </submittedName>
</protein>
<proteinExistence type="predicted"/>
<comment type="caution">
    <text evidence="2">The sequence shown here is derived from an EMBL/GenBank/DDBJ whole genome shotgun (WGS) entry which is preliminary data.</text>
</comment>
<dbReference type="SUPFAM" id="SSF51197">
    <property type="entry name" value="Clavaminate synthase-like"/>
    <property type="match status" value="1"/>
</dbReference>
<dbReference type="Proteomes" id="UP000577386">
    <property type="component" value="Unassembled WGS sequence"/>
</dbReference>
<keyword evidence="2" id="KW-0560">Oxidoreductase</keyword>
<sequence>MADVEPSFAREYVPPPPGLEPVPGDPAPGDVLFLNGGLVHGSGPNRGADRFRRSFIGHYMGRSARHIGAHHRTLTMSGARVRLPESAGPGPCGTESAPHGPH</sequence>
<feature type="region of interest" description="Disordered" evidence="1">
    <location>
        <begin position="81"/>
        <end position="102"/>
    </location>
</feature>
<dbReference type="GO" id="GO:0016706">
    <property type="term" value="F:2-oxoglutarate-dependent dioxygenase activity"/>
    <property type="evidence" value="ECO:0007669"/>
    <property type="project" value="UniProtKB-ARBA"/>
</dbReference>
<evidence type="ECO:0000313" key="2">
    <source>
        <dbReference type="EMBL" id="MBA9057879.1"/>
    </source>
</evidence>
<evidence type="ECO:0000313" key="3">
    <source>
        <dbReference type="Proteomes" id="UP000577386"/>
    </source>
</evidence>